<dbReference type="InterPro" id="IPR036390">
    <property type="entry name" value="WH_DNA-bd_sf"/>
</dbReference>
<dbReference type="Proteomes" id="UP000315200">
    <property type="component" value="Unassembled WGS sequence"/>
</dbReference>
<protein>
    <submittedName>
        <fullName evidence="1">Transcriptional regulator</fullName>
    </submittedName>
</protein>
<dbReference type="Gene3D" id="1.10.10.10">
    <property type="entry name" value="Winged helix-like DNA-binding domain superfamily/Winged helix DNA-binding domain"/>
    <property type="match status" value="1"/>
</dbReference>
<evidence type="ECO:0000313" key="2">
    <source>
        <dbReference type="Proteomes" id="UP000315200"/>
    </source>
</evidence>
<dbReference type="Pfam" id="PF13730">
    <property type="entry name" value="HTH_36"/>
    <property type="match status" value="1"/>
</dbReference>
<gene>
    <name evidence="1" type="ORF">Ccl03g_52860</name>
</gene>
<comment type="caution">
    <text evidence="1">The sequence shown here is derived from an EMBL/GenBank/DDBJ whole genome shotgun (WGS) entry which is preliminary data.</text>
</comment>
<name>A0A829WLD7_9FIRM</name>
<evidence type="ECO:0000313" key="1">
    <source>
        <dbReference type="EMBL" id="GEA39573.1"/>
    </source>
</evidence>
<reference evidence="1 2" key="1">
    <citation type="submission" date="2019-06" db="EMBL/GenBank/DDBJ databases">
        <title>Draft genome sequence of [Clostridium] clostridioforme NBRC 113352.</title>
        <authorList>
            <person name="Miura T."/>
            <person name="Furukawa M."/>
            <person name="Shimamura M."/>
            <person name="Ohyama Y."/>
            <person name="Yamazoe A."/>
            <person name="Kawasaki H."/>
        </authorList>
    </citation>
    <scope>NUCLEOTIDE SEQUENCE [LARGE SCALE GENOMIC DNA]</scope>
    <source>
        <strain evidence="1 2">NBRC 113352</strain>
    </source>
</reference>
<dbReference type="SUPFAM" id="SSF46785">
    <property type="entry name" value="Winged helix' DNA-binding domain"/>
    <property type="match status" value="1"/>
</dbReference>
<proteinExistence type="predicted"/>
<organism evidence="1 2">
    <name type="scientific">Enterocloster clostridioformis</name>
    <dbReference type="NCBI Taxonomy" id="1531"/>
    <lineage>
        <taxon>Bacteria</taxon>
        <taxon>Bacillati</taxon>
        <taxon>Bacillota</taxon>
        <taxon>Clostridia</taxon>
        <taxon>Lachnospirales</taxon>
        <taxon>Lachnospiraceae</taxon>
        <taxon>Enterocloster</taxon>
    </lineage>
</organism>
<accession>A0A829WLD7</accession>
<dbReference type="EMBL" id="BJLB01000001">
    <property type="protein sequence ID" value="GEA39573.1"/>
    <property type="molecule type" value="Genomic_DNA"/>
</dbReference>
<sequence>MCAIGYFAMIYAKDLPHRAKTVYMYLKDRCNRDNQCYPAIGTIARELQLSRRTVERAIADLEQAGLLSKEQRWRENGGRSSLLYTLKVPP</sequence>
<dbReference type="InterPro" id="IPR036388">
    <property type="entry name" value="WH-like_DNA-bd_sf"/>
</dbReference>
<dbReference type="AlphaFoldDB" id="A0A829WLD7"/>